<dbReference type="EMBL" id="JBHSSO010000058">
    <property type="protein sequence ID" value="MFC6289985.1"/>
    <property type="molecule type" value="Genomic_DNA"/>
</dbReference>
<evidence type="ECO:0000256" key="1">
    <source>
        <dbReference type="ARBA" id="ARBA00004196"/>
    </source>
</evidence>
<dbReference type="InterPro" id="IPR050490">
    <property type="entry name" value="Bact_solute-bd_prot1"/>
</dbReference>
<evidence type="ECO:0000256" key="3">
    <source>
        <dbReference type="ARBA" id="ARBA00022448"/>
    </source>
</evidence>
<dbReference type="Pfam" id="PF13416">
    <property type="entry name" value="SBP_bac_8"/>
    <property type="match status" value="1"/>
</dbReference>
<comment type="caution">
    <text evidence="5">The sequence shown here is derived from an EMBL/GenBank/DDBJ whole genome shotgun (WGS) entry which is preliminary data.</text>
</comment>
<organism evidence="5 6">
    <name type="scientific">Levilactobacillus angrenensis</name>
    <dbReference type="NCBI Taxonomy" id="2486020"/>
    <lineage>
        <taxon>Bacteria</taxon>
        <taxon>Bacillati</taxon>
        <taxon>Bacillota</taxon>
        <taxon>Bacilli</taxon>
        <taxon>Lactobacillales</taxon>
        <taxon>Lactobacillaceae</taxon>
        <taxon>Levilactobacillus</taxon>
    </lineage>
</organism>
<evidence type="ECO:0000256" key="4">
    <source>
        <dbReference type="ARBA" id="ARBA00022729"/>
    </source>
</evidence>
<gene>
    <name evidence="5" type="ORF">ACFP1M_07335</name>
</gene>
<dbReference type="RefSeq" id="WP_125577788.1">
    <property type="nucleotide sequence ID" value="NZ_JBHSSO010000058.1"/>
</dbReference>
<dbReference type="PANTHER" id="PTHR43649">
    <property type="entry name" value="ARABINOSE-BINDING PROTEIN-RELATED"/>
    <property type="match status" value="1"/>
</dbReference>
<evidence type="ECO:0000313" key="6">
    <source>
        <dbReference type="Proteomes" id="UP001596258"/>
    </source>
</evidence>
<evidence type="ECO:0000256" key="2">
    <source>
        <dbReference type="ARBA" id="ARBA00008520"/>
    </source>
</evidence>
<comment type="similarity">
    <text evidence="2">Belongs to the bacterial solute-binding protein 1 family.</text>
</comment>
<name>A0ABW1UBS7_9LACO</name>
<proteinExistence type="inferred from homology"/>
<keyword evidence="6" id="KW-1185">Reference proteome</keyword>
<accession>A0ABW1UBS7</accession>
<comment type="subcellular location">
    <subcellularLocation>
        <location evidence="1">Cell envelope</location>
    </subcellularLocation>
</comment>
<keyword evidence="3" id="KW-0813">Transport</keyword>
<sequence length="454" mass="50004">MTNTKSHQRLLLLGALFLAVLAVFVGWSVMSKPAAQAQGAKRTKVVFWHEMTGPAQQQLDTFVKDFNRSQNKYEVVPEFEGNYNEAVQKIINTHGTDASPAVFQSMDISTSQIHHTGYTTPVQKFIDADHYNVNQIAAGARAFYANKGTQLSMPFNTSQPVLYYNASLLQKYHITPPPVDPSYSDITRVATQLTDRSHKQVQGMTVEIYGWLFEQFMANAGISLANHQDGHAGTPTAVNFTSPSTLTTMKWIQDNLKRGDFVNYGAGANAQNNETASFLSGRLGMFLQSSASIGQLTTGNHEKLGITYYPHPDGQKSNGVAIGGASLWISNDKSAHVQRGAWEFIKYLMTAKSQAQWQVATGYLALNRGSQKEAVLQKLYQKLPATKVPGEQLRAATPNATNSGIFLQGLIQERNLSQTAMEQIYNGSDIKKSLEVAEKSMNSYIQGNNRANGY</sequence>
<reference evidence="6" key="1">
    <citation type="journal article" date="2019" name="Int. J. Syst. Evol. Microbiol.">
        <title>The Global Catalogue of Microorganisms (GCM) 10K type strain sequencing project: providing services to taxonomists for standard genome sequencing and annotation.</title>
        <authorList>
            <consortium name="The Broad Institute Genomics Platform"/>
            <consortium name="The Broad Institute Genome Sequencing Center for Infectious Disease"/>
            <person name="Wu L."/>
            <person name="Ma J."/>
        </authorList>
    </citation>
    <scope>NUCLEOTIDE SEQUENCE [LARGE SCALE GENOMIC DNA]</scope>
    <source>
        <strain evidence="6">CCM 8893</strain>
    </source>
</reference>
<protein>
    <submittedName>
        <fullName evidence="5">Extracellular solute-binding protein</fullName>
    </submittedName>
</protein>
<dbReference type="Proteomes" id="UP001596258">
    <property type="component" value="Unassembled WGS sequence"/>
</dbReference>
<evidence type="ECO:0000313" key="5">
    <source>
        <dbReference type="EMBL" id="MFC6289985.1"/>
    </source>
</evidence>
<dbReference type="InterPro" id="IPR006059">
    <property type="entry name" value="SBP"/>
</dbReference>
<dbReference type="PANTHER" id="PTHR43649:SF31">
    <property type="entry name" value="SN-GLYCEROL-3-PHOSPHATE-BINDING PERIPLASMIC PROTEIN UGPB"/>
    <property type="match status" value="1"/>
</dbReference>
<keyword evidence="4" id="KW-0732">Signal</keyword>
<dbReference type="SUPFAM" id="SSF53850">
    <property type="entry name" value="Periplasmic binding protein-like II"/>
    <property type="match status" value="1"/>
</dbReference>
<dbReference type="Gene3D" id="3.40.190.10">
    <property type="entry name" value="Periplasmic binding protein-like II"/>
    <property type="match status" value="2"/>
</dbReference>